<protein>
    <submittedName>
        <fullName evidence="2">Tat pathway signal sequence domain protein</fullName>
    </submittedName>
</protein>
<dbReference type="Gene3D" id="3.20.20.80">
    <property type="entry name" value="Glycosidases"/>
    <property type="match status" value="1"/>
</dbReference>
<dbReference type="PROSITE" id="PS51318">
    <property type="entry name" value="TAT"/>
    <property type="match status" value="1"/>
</dbReference>
<dbReference type="InterPro" id="IPR019546">
    <property type="entry name" value="TAT_signal_bac_arc"/>
</dbReference>
<dbReference type="HOGENOM" id="CLU_068229_0_0_10"/>
<dbReference type="InterPro" id="IPR027849">
    <property type="entry name" value="DUF4434"/>
</dbReference>
<accession>D1PX00</accession>
<keyword evidence="3" id="KW-1185">Reference proteome</keyword>
<dbReference type="Proteomes" id="UP000003160">
    <property type="component" value="Unassembled WGS sequence"/>
</dbReference>
<evidence type="ECO:0000313" key="2">
    <source>
        <dbReference type="EMBL" id="EFA44099.1"/>
    </source>
</evidence>
<gene>
    <name evidence="2" type="ORF">HMPREF0645_1485</name>
</gene>
<reference evidence="2 3" key="1">
    <citation type="submission" date="2009-10" db="EMBL/GenBank/DDBJ databases">
        <authorList>
            <person name="Qin X."/>
            <person name="Bachman B."/>
            <person name="Battles P."/>
            <person name="Bell A."/>
            <person name="Bess C."/>
            <person name="Bickham C."/>
            <person name="Chaboub L."/>
            <person name="Chen D."/>
            <person name="Coyle M."/>
            <person name="Deiros D.R."/>
            <person name="Dinh H."/>
            <person name="Forbes L."/>
            <person name="Fowler G."/>
            <person name="Francisco L."/>
            <person name="Fu Q."/>
            <person name="Gubbala S."/>
            <person name="Hale W."/>
            <person name="Han Y."/>
            <person name="Hemphill L."/>
            <person name="Highlander S.K."/>
            <person name="Hirani K."/>
            <person name="Hogues M."/>
            <person name="Jackson L."/>
            <person name="Jakkamsetti A."/>
            <person name="Javaid M."/>
            <person name="Jiang H."/>
            <person name="Korchina V."/>
            <person name="Kovar C."/>
            <person name="Lara F."/>
            <person name="Lee S."/>
            <person name="Mata R."/>
            <person name="Mathew T."/>
            <person name="Moen C."/>
            <person name="Morales K."/>
            <person name="Munidasa M."/>
            <person name="Nazareth L."/>
            <person name="Ngo R."/>
            <person name="Nguyen L."/>
            <person name="Okwuonu G."/>
            <person name="Ongeri F."/>
            <person name="Patil S."/>
            <person name="Petrosino J."/>
            <person name="Pham C."/>
            <person name="Pham P."/>
            <person name="Pu L.-L."/>
            <person name="Puazo M."/>
            <person name="Raj R."/>
            <person name="Reid J."/>
            <person name="Rouhana J."/>
            <person name="Saada N."/>
            <person name="Shang Y."/>
            <person name="Simmons D."/>
            <person name="Thornton R."/>
            <person name="Warren J."/>
            <person name="Weissenberger G."/>
            <person name="Zhang J."/>
            <person name="Zhang L."/>
            <person name="Zhou C."/>
            <person name="Zhu D."/>
            <person name="Muzny D."/>
            <person name="Worley K."/>
            <person name="Gibbs R."/>
        </authorList>
    </citation>
    <scope>NUCLEOTIDE SEQUENCE [LARGE SCALE GENOMIC DNA]</scope>
    <source>
        <strain evidence="2 3">DSM 17361</strain>
    </source>
</reference>
<dbReference type="SUPFAM" id="SSF51445">
    <property type="entry name" value="(Trans)glycosidases"/>
    <property type="match status" value="1"/>
</dbReference>
<dbReference type="RefSeq" id="WP_007173589.1">
    <property type="nucleotide sequence ID" value="NZ_GG704780.1"/>
</dbReference>
<dbReference type="InterPro" id="IPR017853">
    <property type="entry name" value="GH"/>
</dbReference>
<name>D1PX00_9BACT</name>
<dbReference type="OrthoDB" id="9773189at2"/>
<organism evidence="2 3">
    <name type="scientific">Hallella bergensis DSM 17361</name>
    <dbReference type="NCBI Taxonomy" id="585502"/>
    <lineage>
        <taxon>Bacteria</taxon>
        <taxon>Pseudomonadati</taxon>
        <taxon>Bacteroidota</taxon>
        <taxon>Bacteroidia</taxon>
        <taxon>Bacteroidales</taxon>
        <taxon>Prevotellaceae</taxon>
        <taxon>Hallella</taxon>
    </lineage>
</organism>
<dbReference type="AlphaFoldDB" id="D1PX00"/>
<dbReference type="EMBL" id="ACKS01000063">
    <property type="protein sequence ID" value="EFA44099.1"/>
    <property type="molecule type" value="Genomic_DNA"/>
</dbReference>
<dbReference type="eggNOG" id="ENOG502Z7X1">
    <property type="taxonomic scope" value="Bacteria"/>
</dbReference>
<evidence type="ECO:0000259" key="1">
    <source>
        <dbReference type="Pfam" id="PF14488"/>
    </source>
</evidence>
<evidence type="ECO:0000313" key="3">
    <source>
        <dbReference type="Proteomes" id="UP000003160"/>
    </source>
</evidence>
<dbReference type="NCBIfam" id="TIGR01409">
    <property type="entry name" value="TAT_signal_seq"/>
    <property type="match status" value="1"/>
</dbReference>
<dbReference type="Pfam" id="PF14488">
    <property type="entry name" value="DUF4434"/>
    <property type="match status" value="1"/>
</dbReference>
<proteinExistence type="predicted"/>
<comment type="caution">
    <text evidence="2">The sequence shown here is derived from an EMBL/GenBank/DDBJ whole genome shotgun (WGS) entry which is preliminary data.</text>
</comment>
<feature type="domain" description="DUF4434" evidence="1">
    <location>
        <begin position="58"/>
        <end position="347"/>
    </location>
</feature>
<sequence>MINRRDFIKRVTLAGTTAALAPLVTRAENIANSPHIAHEQTNQQSGSLIIPRNNGIKITGTFLDEISHDIPHQNWGEKEWDMDFKYMKAIGIDTVIVIRCGYRKFLTYPSEYLMRKHGCYMPSVDLIDMYLRLADKYGMKFFFGLYDSGHYWDTGDMSWEIEDNKYVIDEVWKRYGHHKSFKGWYISTEISRKTKGAIPTFHALGKQCKDVSGDLPVFISPWIDGKKAVMGTQQLTRDQSVSVQEHEREWNEIFDGIHDVVDACAFQDGHIDYDELDAFFSVNKKLADRYGMQCWTNAESFDRDMPIRFLPIKFDKLRMKLEAAKRCHYDKAITFEFSHFMSPQSAYIQAHHLYDRYKEYFNIR</sequence>
<dbReference type="InterPro" id="IPR006311">
    <property type="entry name" value="TAT_signal"/>
</dbReference>